<evidence type="ECO:0000313" key="2">
    <source>
        <dbReference type="EMBL" id="CUC09384.1"/>
    </source>
</evidence>
<feature type="region of interest" description="Disordered" evidence="1">
    <location>
        <begin position="368"/>
        <end position="388"/>
    </location>
</feature>
<evidence type="ECO:0000256" key="1">
    <source>
        <dbReference type="SAM" id="MobiDB-lite"/>
    </source>
</evidence>
<proteinExistence type="predicted"/>
<dbReference type="AlphaFoldDB" id="A0A0K6S7B3"/>
<sequence>MSVVLFPPVAAAAAAAAAPRRLPTASVVFRFLPTPVRQSIVETSLQARQQAGEGAEQRAAAGLALEGDFSSGGQHRLGDLQDAAASRAPTDIDSDPEETRSAGVPPPQDEGIGGAEGDGTGVQIPLPSDPPTRGGDDPMDGQAGTATAANGQAPAQDEQDQRSEAGSDGDPDDGGDASELAAGWESKWAFWDSVDWTVEVWDDLDILTDRHIDLRLHPALAAVIEEIVDQIGDEDAIKAECAWKALAYFPSIFFRKDRRGGPASLSARRQRIKAFWEGDFESLVRVLREDVVRMRERQRKGQERKGRCSTQQHTEDDLVFKQKQVQGLIEEGALSKAASRLQSFGVAPASPATFKKIAGMFPRRAHPLLLRSPPQSDSQSQSSGSQSPLLTLSCDNLLEAIRSAPKGSAQGVIGWRYEHLSYFIPRDSSAQVRILRIATCLVRGDAPVGFISLLAEGRCFVLNKNARGTEVRPIMVGDVLCFRLCGAASGTIKYQSAHFDKKLKEAWELSQAVEGYGDPQGAHLLFRFCVLLKLIYLTRIIGDVITLGEWSQVDRELGESWARIMGMTEQEWAHGEVRCQAYLPQYQGGLGLTCFRATATAGLLGSYGVTLSTVIERLTNQSFLGPSQSPDRDAFFALPWLQVSKREYERAESATESVNLKAHHPLC</sequence>
<gene>
    <name evidence="2" type="ORF">Cvel_19417.t1.CR1</name>
</gene>
<accession>A0A0K6S7B3</accession>
<feature type="compositionally biased region" description="Low complexity" evidence="1">
    <location>
        <begin position="141"/>
        <end position="156"/>
    </location>
</feature>
<organism evidence="2">
    <name type="scientific">Chromera velia CCMP2878</name>
    <dbReference type="NCBI Taxonomy" id="1169474"/>
    <lineage>
        <taxon>Eukaryota</taxon>
        <taxon>Sar</taxon>
        <taxon>Alveolata</taxon>
        <taxon>Colpodellida</taxon>
        <taxon>Chromeraceae</taxon>
        <taxon>Chromera</taxon>
    </lineage>
</organism>
<feature type="compositionally biased region" description="Acidic residues" evidence="1">
    <location>
        <begin position="167"/>
        <end position="176"/>
    </location>
</feature>
<dbReference type="VEuPathDB" id="CryptoDB:Cvel_19417"/>
<dbReference type="EMBL" id="CDMZ01000742">
    <property type="protein sequence ID" value="CUC09384.1"/>
    <property type="molecule type" value="Genomic_DNA"/>
</dbReference>
<feature type="compositionally biased region" description="Gly residues" evidence="1">
    <location>
        <begin position="111"/>
        <end position="120"/>
    </location>
</feature>
<name>A0A0K6S7B3_9ALVE</name>
<reference evidence="2" key="1">
    <citation type="submission" date="2014-11" db="EMBL/GenBank/DDBJ databases">
        <title>Molecular phylogeny of cliff fern family Woodsiaceae with morphological implications.</title>
        <authorList>
            <person name="Shao Y.-Z."/>
            <person name="Wei R."/>
            <person name="Zhang X.-C."/>
        </authorList>
    </citation>
    <scope>NUCLEOTIDE SEQUENCE</scope>
</reference>
<feature type="region of interest" description="Disordered" evidence="1">
    <location>
        <begin position="70"/>
        <end position="179"/>
    </location>
</feature>
<dbReference type="PhylomeDB" id="A0A0K6S7B3"/>
<protein>
    <submittedName>
        <fullName evidence="2">Uncharacterized protein</fullName>
    </submittedName>
</protein>